<dbReference type="EMBL" id="JAUJEB010000004">
    <property type="protein sequence ID" value="MDN5213802.1"/>
    <property type="molecule type" value="Genomic_DNA"/>
</dbReference>
<keyword evidence="2" id="KW-1185">Reference proteome</keyword>
<accession>A0ABT8L7R5</accession>
<evidence type="ECO:0000313" key="2">
    <source>
        <dbReference type="Proteomes" id="UP001172083"/>
    </source>
</evidence>
<reference evidence="1" key="1">
    <citation type="submission" date="2023-06" db="EMBL/GenBank/DDBJ databases">
        <title>Genomic of Agaribacillus aureum.</title>
        <authorList>
            <person name="Wang G."/>
        </authorList>
    </citation>
    <scope>NUCLEOTIDE SEQUENCE</scope>
    <source>
        <strain evidence="1">BMA12</strain>
    </source>
</reference>
<name>A0ABT8L7R5_9BACT</name>
<dbReference type="Proteomes" id="UP001172083">
    <property type="component" value="Unassembled WGS sequence"/>
</dbReference>
<comment type="caution">
    <text evidence="1">The sequence shown here is derived from an EMBL/GenBank/DDBJ whole genome shotgun (WGS) entry which is preliminary data.</text>
</comment>
<organism evidence="1 2">
    <name type="scientific">Agaribacillus aureus</name>
    <dbReference type="NCBI Taxonomy" id="3051825"/>
    <lineage>
        <taxon>Bacteria</taxon>
        <taxon>Pseudomonadati</taxon>
        <taxon>Bacteroidota</taxon>
        <taxon>Cytophagia</taxon>
        <taxon>Cytophagales</taxon>
        <taxon>Splendidivirgaceae</taxon>
        <taxon>Agaribacillus</taxon>
    </lineage>
</organism>
<evidence type="ECO:0008006" key="3">
    <source>
        <dbReference type="Google" id="ProtNLM"/>
    </source>
</evidence>
<sequence length="132" mass="15497">MKIGKIIVLIGVALLLSIIYITFTQPGEERYAVQFKEIDFLRNENNTGPINRIYAIYVQDSVWQDMASYAASKPYTKYGSTKVFFFIKDYSGQTFLSWDDDHIPENFRQDCIASYHKENNGRVRFLKYPFPR</sequence>
<proteinExistence type="predicted"/>
<gene>
    <name evidence="1" type="ORF">QQ020_17140</name>
</gene>
<protein>
    <recommendedName>
        <fullName evidence="3">DUF3139 domain-containing protein</fullName>
    </recommendedName>
</protein>
<evidence type="ECO:0000313" key="1">
    <source>
        <dbReference type="EMBL" id="MDN5213802.1"/>
    </source>
</evidence>
<dbReference type="RefSeq" id="WP_346759143.1">
    <property type="nucleotide sequence ID" value="NZ_JAUJEB010000004.1"/>
</dbReference>